<evidence type="ECO:0000313" key="3">
    <source>
        <dbReference type="EMBL" id="AIF99265.1"/>
    </source>
</evidence>
<feature type="domain" description="Endonuclease/exonuclease/phosphatase" evidence="2">
    <location>
        <begin position="107"/>
        <end position="313"/>
    </location>
</feature>
<evidence type="ECO:0000313" key="4">
    <source>
        <dbReference type="Proteomes" id="UP000056090"/>
    </source>
</evidence>
<keyword evidence="3" id="KW-0540">Nuclease</keyword>
<dbReference type="InterPro" id="IPR036691">
    <property type="entry name" value="Endo/exonu/phosph_ase_sf"/>
</dbReference>
<keyword evidence="3" id="KW-0378">Hydrolase</keyword>
<keyword evidence="1" id="KW-0472">Membrane</keyword>
<dbReference type="AlphaFoldDB" id="A0A075P2P1"/>
<proteinExistence type="predicted"/>
<keyword evidence="1" id="KW-0812">Transmembrane</keyword>
<dbReference type="GeneID" id="78255534"/>
<keyword evidence="4" id="KW-1185">Reference proteome</keyword>
<evidence type="ECO:0000259" key="2">
    <source>
        <dbReference type="Pfam" id="PF03372"/>
    </source>
</evidence>
<keyword evidence="1" id="KW-1133">Transmembrane helix</keyword>
<gene>
    <name evidence="3" type="ORF">EP13_11545</name>
</gene>
<sequence>MNILLDTVAILLILITLAPSLPSSHWLVRVWEFPRLQILCIMLITLTASLLIGGAEGLGFNIQSLLLLVLVGCAIYQAFWIYPYTPLASKEVERAESPDQDNKISILSSNVFMPNENYHKLLSHVKDTQPDFLVTLESNKRWQNALAELNSDYPYQKHCPLENLYGMNLYSKVPLDTVELHYFVEDDVPSFKVTFTKNNSTVTIFFLHPKPPSPTENKRAKPRDIELDLVGNIVCDYEEPVIVAGDLNDVAWSPTTRKFRKVSGLLDPRIGRGFYNTFHAHYPLIKWPLDHLFHSSHFSLVDIRKLGDIGSDHYPLLTTLQLKG</sequence>
<dbReference type="eggNOG" id="COG3021">
    <property type="taxonomic scope" value="Bacteria"/>
</dbReference>
<accession>A0A075P2P1</accession>
<dbReference type="Gene3D" id="3.60.10.10">
    <property type="entry name" value="Endonuclease/exonuclease/phosphatase"/>
    <property type="match status" value="1"/>
</dbReference>
<dbReference type="SUPFAM" id="SSF56219">
    <property type="entry name" value="DNase I-like"/>
    <property type="match status" value="1"/>
</dbReference>
<dbReference type="RefSeq" id="WP_044057371.1">
    <property type="nucleotide sequence ID" value="NZ_CBCSKJ010000003.1"/>
</dbReference>
<feature type="transmembrane region" description="Helical" evidence="1">
    <location>
        <begin position="65"/>
        <end position="82"/>
    </location>
</feature>
<protein>
    <submittedName>
        <fullName evidence="3">Endonuclease</fullName>
    </submittedName>
</protein>
<dbReference type="GO" id="GO:0004519">
    <property type="term" value="F:endonuclease activity"/>
    <property type="evidence" value="ECO:0007669"/>
    <property type="project" value="UniProtKB-KW"/>
</dbReference>
<dbReference type="KEGG" id="aal:EP13_11545"/>
<dbReference type="InterPro" id="IPR005135">
    <property type="entry name" value="Endo/exonuclease/phosphatase"/>
</dbReference>
<dbReference type="Proteomes" id="UP000056090">
    <property type="component" value="Chromosome"/>
</dbReference>
<feature type="transmembrane region" description="Helical" evidence="1">
    <location>
        <begin position="36"/>
        <end position="53"/>
    </location>
</feature>
<name>A0A075P2P1_9ALTE</name>
<keyword evidence="3" id="KW-0255">Endonuclease</keyword>
<evidence type="ECO:0000256" key="1">
    <source>
        <dbReference type="SAM" id="Phobius"/>
    </source>
</evidence>
<organism evidence="3 4">
    <name type="scientific">Alteromonas australica</name>
    <dbReference type="NCBI Taxonomy" id="589873"/>
    <lineage>
        <taxon>Bacteria</taxon>
        <taxon>Pseudomonadati</taxon>
        <taxon>Pseudomonadota</taxon>
        <taxon>Gammaproteobacteria</taxon>
        <taxon>Alteromonadales</taxon>
        <taxon>Alteromonadaceae</taxon>
        <taxon>Alteromonas/Salinimonas group</taxon>
        <taxon>Alteromonas</taxon>
    </lineage>
</organism>
<dbReference type="EMBL" id="CP008849">
    <property type="protein sequence ID" value="AIF99265.1"/>
    <property type="molecule type" value="Genomic_DNA"/>
</dbReference>
<dbReference type="Pfam" id="PF03372">
    <property type="entry name" value="Exo_endo_phos"/>
    <property type="match status" value="1"/>
</dbReference>
<reference evidence="3 4" key="1">
    <citation type="submission" date="2014-06" db="EMBL/GenBank/DDBJ databases">
        <title>Genomes of Alteromonas australica, a world apart.</title>
        <authorList>
            <person name="Gonzaga A."/>
            <person name="Lopez-Perez M."/>
            <person name="Rodriguez-Valera F."/>
        </authorList>
    </citation>
    <scope>NUCLEOTIDE SEQUENCE [LARGE SCALE GENOMIC DNA]</scope>
    <source>
        <strain evidence="3 4">H 17</strain>
    </source>
</reference>